<reference evidence="2 3" key="1">
    <citation type="submission" date="2013-12" db="EMBL/GenBank/DDBJ databases">
        <authorList>
            <consortium name="DOE Joint Genome Institute"/>
            <person name="Muyzer G."/>
            <person name="Huntemann M."/>
            <person name="Han J."/>
            <person name="Chen A."/>
            <person name="Kyrpides N."/>
            <person name="Mavromatis K."/>
            <person name="Markowitz V."/>
            <person name="Palaniappan K."/>
            <person name="Ivanova N."/>
            <person name="Schaumberg A."/>
            <person name="Pati A."/>
            <person name="Liolios K."/>
            <person name="Nordberg H.P."/>
            <person name="Cantor M.N."/>
            <person name="Hua S.X."/>
            <person name="Woyke T."/>
        </authorList>
    </citation>
    <scope>NUCLEOTIDE SEQUENCE [LARGE SCALE GENOMIC DNA]</scope>
    <source>
        <strain evidence="2 3">ARh 1</strain>
    </source>
</reference>
<evidence type="ECO:0000256" key="1">
    <source>
        <dbReference type="SAM" id="MobiDB-lite"/>
    </source>
</evidence>
<name>W0DTX9_9GAMM</name>
<sequence>MRGRPEESLGSARSEVPARIPIAPPGSRPPVALFDRDAVAWRIQALNTAGTLREGAPVVRVAMEDPSRQKRAHCPAHRPAVAAVAVQKWEDALC</sequence>
<proteinExistence type="predicted"/>
<evidence type="ECO:0000313" key="3">
    <source>
        <dbReference type="Proteomes" id="UP000005289"/>
    </source>
</evidence>
<dbReference type="EMBL" id="CP007029">
    <property type="protein sequence ID" value="AHF00331.1"/>
    <property type="molecule type" value="Genomic_DNA"/>
</dbReference>
<dbReference type="HOGENOM" id="CLU_2385221_0_0_6"/>
<feature type="region of interest" description="Disordered" evidence="1">
    <location>
        <begin position="1"/>
        <end position="27"/>
    </location>
</feature>
<protein>
    <submittedName>
        <fullName evidence="2">Uncharacterized protein</fullName>
    </submittedName>
</protein>
<dbReference type="AlphaFoldDB" id="W0DTX9"/>
<keyword evidence="3" id="KW-1185">Reference proteome</keyword>
<evidence type="ECO:0000313" key="2">
    <source>
        <dbReference type="EMBL" id="AHF00331.1"/>
    </source>
</evidence>
<dbReference type="Proteomes" id="UP000005289">
    <property type="component" value="Chromosome"/>
</dbReference>
<organism evidence="2 3">
    <name type="scientific">Thioalkalivibrio paradoxus ARh 1</name>
    <dbReference type="NCBI Taxonomy" id="713585"/>
    <lineage>
        <taxon>Bacteria</taxon>
        <taxon>Pseudomonadati</taxon>
        <taxon>Pseudomonadota</taxon>
        <taxon>Gammaproteobacteria</taxon>
        <taxon>Chromatiales</taxon>
        <taxon>Ectothiorhodospiraceae</taxon>
        <taxon>Thioalkalivibrio</taxon>
    </lineage>
</organism>
<dbReference type="KEGG" id="tti:THITH_17220"/>
<accession>W0DTX9</accession>
<gene>
    <name evidence="2" type="ORF">THITH_17220</name>
</gene>